<proteinExistence type="predicted"/>
<accession>A0AAF3EWE7</accession>
<feature type="compositionally biased region" description="Basic and acidic residues" evidence="2">
    <location>
        <begin position="634"/>
        <end position="647"/>
    </location>
</feature>
<evidence type="ECO:0000256" key="2">
    <source>
        <dbReference type="SAM" id="MobiDB-lite"/>
    </source>
</evidence>
<feature type="compositionally biased region" description="Polar residues" evidence="2">
    <location>
        <begin position="619"/>
        <end position="631"/>
    </location>
</feature>
<feature type="compositionally biased region" description="Basic and acidic residues" evidence="2">
    <location>
        <begin position="219"/>
        <end position="233"/>
    </location>
</feature>
<feature type="compositionally biased region" description="Acidic residues" evidence="2">
    <location>
        <begin position="653"/>
        <end position="664"/>
    </location>
</feature>
<dbReference type="AlphaFoldDB" id="A0AAF3EWE7"/>
<feature type="region of interest" description="Disordered" evidence="2">
    <location>
        <begin position="206"/>
        <end position="234"/>
    </location>
</feature>
<reference evidence="4" key="1">
    <citation type="submission" date="2024-02" db="UniProtKB">
        <authorList>
            <consortium name="WormBaseParasite"/>
        </authorList>
    </citation>
    <scope>IDENTIFICATION</scope>
</reference>
<evidence type="ECO:0000313" key="3">
    <source>
        <dbReference type="Proteomes" id="UP000887575"/>
    </source>
</evidence>
<keyword evidence="3" id="KW-1185">Reference proteome</keyword>
<feature type="compositionally biased region" description="Basic and acidic residues" evidence="2">
    <location>
        <begin position="303"/>
        <end position="313"/>
    </location>
</feature>
<feature type="coiled-coil region" evidence="1">
    <location>
        <begin position="381"/>
        <end position="464"/>
    </location>
</feature>
<feature type="compositionally biased region" description="Polar residues" evidence="2">
    <location>
        <begin position="595"/>
        <end position="606"/>
    </location>
</feature>
<feature type="region of interest" description="Disordered" evidence="2">
    <location>
        <begin position="559"/>
        <end position="606"/>
    </location>
</feature>
<feature type="region of interest" description="Disordered" evidence="2">
    <location>
        <begin position="619"/>
        <end position="676"/>
    </location>
</feature>
<feature type="region of interest" description="Disordered" evidence="2">
    <location>
        <begin position="294"/>
        <end position="349"/>
    </location>
</feature>
<dbReference type="Proteomes" id="UP000887575">
    <property type="component" value="Unassembled WGS sequence"/>
</dbReference>
<feature type="compositionally biased region" description="Polar residues" evidence="2">
    <location>
        <begin position="1"/>
        <end position="11"/>
    </location>
</feature>
<sequence length="736" mass="83107">MMGRTRSQTALNGREENRVKNREAAGNAKNRSKSQNNSATSRMKRKADADPEETTSFSKQTSTRDLSLVQNGLHNKSTLPAEDPPTEEDEDTPITPMKTLRSDRNKCQFPDCQSDYQAMLPSTRYYHMIIHGSRRLHCSKCVFKAHRHADAAQHVKGKCGGKIVDKLDQGMFDEWRQLSMICYPTTAKEIQAFITKKEAKLLAGSNLQSDHGATEEMNEESRNKSNKSQRRDVQVVPEPIVAPIKNENEDWEAFLSTRPSSAKRERLPEANVSAISRPTSLLMRSCFMQQKTIEVDDGSTQDTEERVDRRQIEEPPLIPIPPRSQSMNDVRRSDYPTTSGNTSLQSNDVPTLSLSLMNSRVKDENSRRIQAIQQQDSGFQIQQLSQEVVRLKAENGMLSTRVADERNQKEMLRARATDERNQKDVAQRLLGKRDIVIEMLEERILQLEAELEKIKEQFVAHRAKEIIQAENDKYHLKKVIRERVGSLGEALQTAATIDNNVPEIQEHSESRTESPATQVPFLNLIQGEVKDKRSEFMKETVVTLSVSLGEKEVVLKEGEARAPPWAQGTGHNFGYDNRYPGPPQKPPNYFRENFPQPSQYPGLSSVLPTDISQAIRLNITSQQPESSTEYQSGIDEKNDAKTLEYRRAPQPMDIDDTSENLEEDGSSHNKPQSLPSAASGIVEKLTESPKARIFSNIFEAVFCLLNLGLDRLTNNGTKKQSDCLEWEARGSGEESI</sequence>
<protein>
    <submittedName>
        <fullName evidence="4">Uncharacterized protein</fullName>
    </submittedName>
</protein>
<dbReference type="WBParaSite" id="MBELARI_LOCUS17891.1">
    <property type="protein sequence ID" value="MBELARI_LOCUS17891.1"/>
    <property type="gene ID" value="MBELARI_LOCUS17891"/>
</dbReference>
<keyword evidence="1" id="KW-0175">Coiled coil</keyword>
<feature type="compositionally biased region" description="Polar residues" evidence="2">
    <location>
        <begin position="335"/>
        <end position="349"/>
    </location>
</feature>
<feature type="region of interest" description="Disordered" evidence="2">
    <location>
        <begin position="1"/>
        <end position="106"/>
    </location>
</feature>
<evidence type="ECO:0000256" key="1">
    <source>
        <dbReference type="SAM" id="Coils"/>
    </source>
</evidence>
<evidence type="ECO:0000313" key="4">
    <source>
        <dbReference type="WBParaSite" id="MBELARI_LOCUS17891.1"/>
    </source>
</evidence>
<feature type="compositionally biased region" description="Polar residues" evidence="2">
    <location>
        <begin position="54"/>
        <end position="78"/>
    </location>
</feature>
<feature type="compositionally biased region" description="Basic and acidic residues" evidence="2">
    <location>
        <begin position="13"/>
        <end position="23"/>
    </location>
</feature>
<name>A0AAF3EWE7_9BILA</name>
<organism evidence="3 4">
    <name type="scientific">Mesorhabditis belari</name>
    <dbReference type="NCBI Taxonomy" id="2138241"/>
    <lineage>
        <taxon>Eukaryota</taxon>
        <taxon>Metazoa</taxon>
        <taxon>Ecdysozoa</taxon>
        <taxon>Nematoda</taxon>
        <taxon>Chromadorea</taxon>
        <taxon>Rhabditida</taxon>
        <taxon>Rhabditina</taxon>
        <taxon>Rhabditomorpha</taxon>
        <taxon>Rhabditoidea</taxon>
        <taxon>Rhabditidae</taxon>
        <taxon>Mesorhabditinae</taxon>
        <taxon>Mesorhabditis</taxon>
    </lineage>
</organism>